<dbReference type="InterPro" id="IPR013103">
    <property type="entry name" value="RVT_2"/>
</dbReference>
<name>A0A2I4GJ46_JUGRE</name>
<dbReference type="SUPFAM" id="SSF56672">
    <property type="entry name" value="DNA/RNA polymerases"/>
    <property type="match status" value="1"/>
</dbReference>
<sequence length="261" mass="29791">MHNQFKIKDLGNLKYFLGLEISRSEKGIHLSQRKYTLEILEDAGMLGCKPINTPMELNHKLSHLAADPLIDITGYRRLVGRLIYLSITRLDITYSVNILSQFMDCPSQIHQQAAHLVLRYLKGSIGQGLLYSSKSAPFLRAFSDSNWAACPETRRSTTGFYIFLGDSLISWKSKKQTTISRSSAETEYRALANTSCEIIWLKNLLQDFNTSHPRPALLYCNNQAAIHLTKNSMFLKEQSTLSWTVILLERKCLLESLHQYT</sequence>
<dbReference type="AlphaFoldDB" id="A0A2I4GJ46"/>
<dbReference type="Pfam" id="PF07727">
    <property type="entry name" value="RVT_2"/>
    <property type="match status" value="1"/>
</dbReference>
<dbReference type="InterPro" id="IPR043502">
    <property type="entry name" value="DNA/RNA_pol_sf"/>
</dbReference>
<dbReference type="Proteomes" id="UP000235220">
    <property type="component" value="Chromosome 1"/>
</dbReference>
<organism evidence="1 2">
    <name type="scientific">Juglans regia</name>
    <name type="common">English walnut</name>
    <dbReference type="NCBI Taxonomy" id="51240"/>
    <lineage>
        <taxon>Eukaryota</taxon>
        <taxon>Viridiplantae</taxon>
        <taxon>Streptophyta</taxon>
        <taxon>Embryophyta</taxon>
        <taxon>Tracheophyta</taxon>
        <taxon>Spermatophyta</taxon>
        <taxon>Magnoliopsida</taxon>
        <taxon>eudicotyledons</taxon>
        <taxon>Gunneridae</taxon>
        <taxon>Pentapetalae</taxon>
        <taxon>rosids</taxon>
        <taxon>fabids</taxon>
        <taxon>Fagales</taxon>
        <taxon>Juglandaceae</taxon>
        <taxon>Juglans</taxon>
    </lineage>
</organism>
<evidence type="ECO:0000313" key="1">
    <source>
        <dbReference type="Proteomes" id="UP000235220"/>
    </source>
</evidence>
<dbReference type="PANTHER" id="PTHR11439">
    <property type="entry name" value="GAG-POL-RELATED RETROTRANSPOSON"/>
    <property type="match status" value="1"/>
</dbReference>
<dbReference type="CDD" id="cd09272">
    <property type="entry name" value="RNase_HI_RT_Ty1"/>
    <property type="match status" value="1"/>
</dbReference>
<dbReference type="Gramene" id="Jr01_25690_p1">
    <property type="protein sequence ID" value="cds.Jr01_25690_p1"/>
    <property type="gene ID" value="Jr01_25690"/>
</dbReference>
<proteinExistence type="predicted"/>
<keyword evidence="1" id="KW-1185">Reference proteome</keyword>
<reference evidence="2" key="1">
    <citation type="submission" date="2025-08" db="UniProtKB">
        <authorList>
            <consortium name="RefSeq"/>
        </authorList>
    </citation>
    <scope>IDENTIFICATION</scope>
    <source>
        <tissue evidence="2">Leaves</tissue>
    </source>
</reference>
<accession>A0A2I4GJ46</accession>
<dbReference type="RefSeq" id="XP_018843928.1">
    <property type="nucleotide sequence ID" value="XM_018988383.1"/>
</dbReference>
<dbReference type="PANTHER" id="PTHR11439:SF498">
    <property type="entry name" value="DNAK FAMILY PROTEIN"/>
    <property type="match status" value="1"/>
</dbReference>
<gene>
    <name evidence="2" type="primary">LOC109008324</name>
</gene>
<dbReference type="KEGG" id="jre:109008324"/>
<evidence type="ECO:0000313" key="2">
    <source>
        <dbReference type="RefSeq" id="XP_018843928.1"/>
    </source>
</evidence>
<dbReference type="GeneID" id="109008324"/>
<dbReference type="STRING" id="51240.A0A2I4GJ46"/>
<dbReference type="OrthoDB" id="1688190at2759"/>
<protein>
    <submittedName>
        <fullName evidence="2">Uncharacterized mitochondrial protein AtMg00810-like</fullName>
    </submittedName>
</protein>